<comment type="caution">
    <text evidence="1">The sequence shown here is derived from an EMBL/GenBank/DDBJ whole genome shotgun (WGS) entry which is preliminary data.</text>
</comment>
<evidence type="ECO:0000313" key="2">
    <source>
        <dbReference type="Proteomes" id="UP000295008"/>
    </source>
</evidence>
<reference evidence="1 2" key="1">
    <citation type="submission" date="2019-03" db="EMBL/GenBank/DDBJ databases">
        <title>Genomic Encyclopedia of Type Strains, Phase IV (KMG-IV): sequencing the most valuable type-strain genomes for metagenomic binning, comparative biology and taxonomic classification.</title>
        <authorList>
            <person name="Goeker M."/>
        </authorList>
    </citation>
    <scope>NUCLEOTIDE SEQUENCE [LARGE SCALE GENOMIC DNA]</scope>
    <source>
        <strain evidence="1 2">LX-B</strain>
    </source>
</reference>
<sequence length="111" mass="12818">MKHFIRMMAIFLWLTVMLAAGYGVLFVNLSRLLGTGPSDFGWQWTKDRLIVTAGDLREEIRLGLPLQIVQLRNGWRIQSPQGALRVSTQPRLEISWENSLKRRSSKMNGEY</sequence>
<keyword evidence="2" id="KW-1185">Reference proteome</keyword>
<dbReference type="RefSeq" id="WP_132015221.1">
    <property type="nucleotide sequence ID" value="NZ_SLUN01000019.1"/>
</dbReference>
<proteinExistence type="predicted"/>
<organism evidence="1 2">
    <name type="scientific">Hydrogenispora ethanolica</name>
    <dbReference type="NCBI Taxonomy" id="1082276"/>
    <lineage>
        <taxon>Bacteria</taxon>
        <taxon>Bacillati</taxon>
        <taxon>Bacillota</taxon>
        <taxon>Hydrogenispora</taxon>
    </lineage>
</organism>
<protein>
    <submittedName>
        <fullName evidence="1">Uncharacterized protein</fullName>
    </submittedName>
</protein>
<dbReference type="Proteomes" id="UP000295008">
    <property type="component" value="Unassembled WGS sequence"/>
</dbReference>
<dbReference type="AlphaFoldDB" id="A0A4R1RED2"/>
<accession>A0A4R1RED2</accession>
<gene>
    <name evidence="1" type="ORF">EDC14_101980</name>
</gene>
<name>A0A4R1RED2_HYDET</name>
<evidence type="ECO:0000313" key="1">
    <source>
        <dbReference type="EMBL" id="TCL64274.1"/>
    </source>
</evidence>
<dbReference type="EMBL" id="SLUN01000019">
    <property type="protein sequence ID" value="TCL64274.1"/>
    <property type="molecule type" value="Genomic_DNA"/>
</dbReference>